<evidence type="ECO:0000256" key="1">
    <source>
        <dbReference type="SAM" id="MobiDB-lite"/>
    </source>
</evidence>
<dbReference type="OrthoDB" id="8058917at2759"/>
<dbReference type="Proteomes" id="UP000036403">
    <property type="component" value="Unassembled WGS sequence"/>
</dbReference>
<keyword evidence="2" id="KW-0695">RNA-directed DNA polymerase</keyword>
<name>A0A0J7K6F7_LASNI</name>
<dbReference type="EMBL" id="LBMM01013067">
    <property type="protein sequence ID" value="KMQ85834.1"/>
    <property type="molecule type" value="Genomic_DNA"/>
</dbReference>
<dbReference type="GO" id="GO:0003964">
    <property type="term" value="F:RNA-directed DNA polymerase activity"/>
    <property type="evidence" value="ECO:0007669"/>
    <property type="project" value="UniProtKB-KW"/>
</dbReference>
<proteinExistence type="predicted"/>
<organism evidence="2 3">
    <name type="scientific">Lasius niger</name>
    <name type="common">Black garden ant</name>
    <dbReference type="NCBI Taxonomy" id="67767"/>
    <lineage>
        <taxon>Eukaryota</taxon>
        <taxon>Metazoa</taxon>
        <taxon>Ecdysozoa</taxon>
        <taxon>Arthropoda</taxon>
        <taxon>Hexapoda</taxon>
        <taxon>Insecta</taxon>
        <taxon>Pterygota</taxon>
        <taxon>Neoptera</taxon>
        <taxon>Endopterygota</taxon>
        <taxon>Hymenoptera</taxon>
        <taxon>Apocrita</taxon>
        <taxon>Aculeata</taxon>
        <taxon>Formicoidea</taxon>
        <taxon>Formicidae</taxon>
        <taxon>Formicinae</taxon>
        <taxon>Lasius</taxon>
        <taxon>Lasius</taxon>
    </lineage>
</organism>
<dbReference type="PaxDb" id="67767-A0A0J7K6F7"/>
<keyword evidence="3" id="KW-1185">Reference proteome</keyword>
<keyword evidence="2" id="KW-0808">Transferase</keyword>
<accession>A0A0J7K6F7</accession>
<evidence type="ECO:0000313" key="2">
    <source>
        <dbReference type="EMBL" id="KMQ85834.1"/>
    </source>
</evidence>
<gene>
    <name evidence="2" type="ORF">RF55_15380</name>
</gene>
<feature type="compositionally biased region" description="Basic and acidic residues" evidence="1">
    <location>
        <begin position="201"/>
        <end position="213"/>
    </location>
</feature>
<reference evidence="2 3" key="1">
    <citation type="submission" date="2015-04" db="EMBL/GenBank/DDBJ databases">
        <title>Lasius niger genome sequencing.</title>
        <authorList>
            <person name="Konorov E.A."/>
            <person name="Nikitin M.A."/>
            <person name="Kirill M.V."/>
            <person name="Chang P."/>
        </authorList>
    </citation>
    <scope>NUCLEOTIDE SEQUENCE [LARGE SCALE GENOMIC DNA]</scope>
    <source>
        <tissue evidence="2">Whole</tissue>
    </source>
</reference>
<feature type="region of interest" description="Disordered" evidence="1">
    <location>
        <begin position="201"/>
        <end position="225"/>
    </location>
</feature>
<sequence length="225" mass="26099">MVCNALSRSEPSQRTVSGNAAFLLAGIPPLKLLAPMRKRLYEKVRKLKEDGEYSKETRDAAKDEEYSRMYELWRNELEKPNTSGEYTKMAIVPRLEIWMARIGDSMSFHLTQLMTGHGCFGKFVHRIGKRPDPSCDFCGEEDDAFHTLRECPGWDPQRIRLQRKLELEQDFTLADIVDAVAMSRDRWLAFSAFAEEIMRKKEEEEKRRERARDATPSNGEDDSDE</sequence>
<protein>
    <submittedName>
        <fullName evidence="2">Reverse transcriptase</fullName>
    </submittedName>
</protein>
<evidence type="ECO:0000313" key="3">
    <source>
        <dbReference type="Proteomes" id="UP000036403"/>
    </source>
</evidence>
<dbReference type="AlphaFoldDB" id="A0A0J7K6F7"/>
<comment type="caution">
    <text evidence="2">The sequence shown here is derived from an EMBL/GenBank/DDBJ whole genome shotgun (WGS) entry which is preliminary data.</text>
</comment>
<keyword evidence="2" id="KW-0548">Nucleotidyltransferase</keyword>